<name>A0ABW3VZD3_9ACTN</name>
<protein>
    <submittedName>
        <fullName evidence="2">Uncharacterized protein</fullName>
    </submittedName>
</protein>
<gene>
    <name evidence="2" type="ORF">ACFQ3F_09175</name>
</gene>
<dbReference type="Proteomes" id="UP001597229">
    <property type="component" value="Unassembled WGS sequence"/>
</dbReference>
<organism evidence="2 3">
    <name type="scientific">Nocardioides ginsengisoli</name>
    <dbReference type="NCBI Taxonomy" id="363868"/>
    <lineage>
        <taxon>Bacteria</taxon>
        <taxon>Bacillati</taxon>
        <taxon>Actinomycetota</taxon>
        <taxon>Actinomycetes</taxon>
        <taxon>Propionibacteriales</taxon>
        <taxon>Nocardioidaceae</taxon>
        <taxon>Nocardioides</taxon>
    </lineage>
</organism>
<dbReference type="EMBL" id="JBHTLX010000012">
    <property type="protein sequence ID" value="MFD1247957.1"/>
    <property type="molecule type" value="Genomic_DNA"/>
</dbReference>
<dbReference type="RefSeq" id="WP_367918512.1">
    <property type="nucleotide sequence ID" value="NZ_BAABAC010000013.1"/>
</dbReference>
<evidence type="ECO:0000313" key="2">
    <source>
        <dbReference type="EMBL" id="MFD1247957.1"/>
    </source>
</evidence>
<keyword evidence="1" id="KW-1133">Transmembrane helix</keyword>
<sequence>MSYLRATRVLCWLLGIAVLVSVVHYVDNYVNYDDYPVPGPDAAVPAPSATLVAVGWFVFTAFGAAGLLLWFRRHITSAAIALTGYSLSGLIGIGHYLVPGATGMVWWRQAHVVLDIVCGAAVFGFALWAAKNSDELIPPGAKPPAKPPARPSA</sequence>
<evidence type="ECO:0000313" key="3">
    <source>
        <dbReference type="Proteomes" id="UP001597229"/>
    </source>
</evidence>
<reference evidence="3" key="1">
    <citation type="journal article" date="2019" name="Int. J. Syst. Evol. Microbiol.">
        <title>The Global Catalogue of Microorganisms (GCM) 10K type strain sequencing project: providing services to taxonomists for standard genome sequencing and annotation.</title>
        <authorList>
            <consortium name="The Broad Institute Genomics Platform"/>
            <consortium name="The Broad Institute Genome Sequencing Center for Infectious Disease"/>
            <person name="Wu L."/>
            <person name="Ma J."/>
        </authorList>
    </citation>
    <scope>NUCLEOTIDE SEQUENCE [LARGE SCALE GENOMIC DNA]</scope>
    <source>
        <strain evidence="3">CCUG 52478</strain>
    </source>
</reference>
<keyword evidence="1" id="KW-0812">Transmembrane</keyword>
<accession>A0ABW3VZD3</accession>
<feature type="transmembrane region" description="Helical" evidence="1">
    <location>
        <begin position="110"/>
        <end position="130"/>
    </location>
</feature>
<keyword evidence="1" id="KW-0472">Membrane</keyword>
<feature type="transmembrane region" description="Helical" evidence="1">
    <location>
        <begin position="9"/>
        <end position="26"/>
    </location>
</feature>
<evidence type="ECO:0000256" key="1">
    <source>
        <dbReference type="SAM" id="Phobius"/>
    </source>
</evidence>
<comment type="caution">
    <text evidence="2">The sequence shown here is derived from an EMBL/GenBank/DDBJ whole genome shotgun (WGS) entry which is preliminary data.</text>
</comment>
<feature type="transmembrane region" description="Helical" evidence="1">
    <location>
        <begin position="46"/>
        <end position="71"/>
    </location>
</feature>
<proteinExistence type="predicted"/>
<feature type="transmembrane region" description="Helical" evidence="1">
    <location>
        <begin position="78"/>
        <end position="98"/>
    </location>
</feature>
<keyword evidence="3" id="KW-1185">Reference proteome</keyword>